<evidence type="ECO:0000256" key="11">
    <source>
        <dbReference type="ARBA" id="ARBA00022737"/>
    </source>
</evidence>
<keyword evidence="15" id="KW-0472">Membrane</keyword>
<evidence type="ECO:0000313" key="28">
    <source>
        <dbReference type="Proteomes" id="UP001044222"/>
    </source>
</evidence>
<evidence type="ECO:0000256" key="5">
    <source>
        <dbReference type="ARBA" id="ARBA00004541"/>
    </source>
</evidence>
<dbReference type="CDD" id="cd15482">
    <property type="entry name" value="Sialidase_non-viral"/>
    <property type="match status" value="1"/>
</dbReference>
<comment type="function">
    <text evidence="21">Catalyzes the removal of sialic acid (N-acetylneuraminic acid) moieties from glycoproteins and glycolipids. To be active, it is strictly dependent on its presence in the multienzyme complex. Appears to have a preference for alpha 2-3 and alpha 2-6 sialyl linkage.</text>
</comment>
<evidence type="ECO:0000256" key="14">
    <source>
        <dbReference type="ARBA" id="ARBA00023098"/>
    </source>
</evidence>
<keyword evidence="11" id="KW-0677">Repeat</keyword>
<accession>A0A9D3RXN3</accession>
<dbReference type="SUPFAM" id="SSF50939">
    <property type="entry name" value="Sialidases"/>
    <property type="match status" value="1"/>
</dbReference>
<dbReference type="GO" id="GO:0005886">
    <property type="term" value="C:plasma membrane"/>
    <property type="evidence" value="ECO:0007669"/>
    <property type="project" value="UniProtKB-SubCell"/>
</dbReference>
<comment type="similarity">
    <text evidence="6">Belongs to the glycosyl hydrolase 33 family.</text>
</comment>
<keyword evidence="17" id="KW-0458">Lysosome</keyword>
<evidence type="ECO:0000256" key="12">
    <source>
        <dbReference type="ARBA" id="ARBA00022801"/>
    </source>
</evidence>
<evidence type="ECO:0000256" key="16">
    <source>
        <dbReference type="ARBA" id="ARBA00023180"/>
    </source>
</evidence>
<evidence type="ECO:0000256" key="20">
    <source>
        <dbReference type="ARBA" id="ARBA00023329"/>
    </source>
</evidence>
<keyword evidence="14" id="KW-0443">Lipid metabolism</keyword>
<evidence type="ECO:0000256" key="10">
    <source>
        <dbReference type="ARBA" id="ARBA00022729"/>
    </source>
</evidence>
<dbReference type="InterPro" id="IPR026856">
    <property type="entry name" value="Sialidase_fam"/>
</dbReference>
<comment type="catalytic activity">
    <reaction evidence="1">
        <text>Hydrolysis of alpha-(2-&gt;3)-, alpha-(2-&gt;6)-, alpha-(2-&gt;8)- glycosidic linkages of terminal sialic acid residues in oligosaccharides, glycoproteins, glycolipids, colominic acid and synthetic substrates.</text>
        <dbReference type="EC" id="3.2.1.18"/>
    </reaction>
</comment>
<evidence type="ECO:0000256" key="15">
    <source>
        <dbReference type="ARBA" id="ARBA00023136"/>
    </source>
</evidence>
<evidence type="ECO:0000256" key="24">
    <source>
        <dbReference type="ARBA" id="ARBA00041332"/>
    </source>
</evidence>
<evidence type="ECO:0000259" key="26">
    <source>
        <dbReference type="Pfam" id="PF13088"/>
    </source>
</evidence>
<keyword evidence="10" id="KW-0732">Signal</keyword>
<dbReference type="Gene3D" id="2.120.10.10">
    <property type="match status" value="1"/>
</dbReference>
<evidence type="ECO:0000256" key="13">
    <source>
        <dbReference type="ARBA" id="ARBA00022963"/>
    </source>
</evidence>
<evidence type="ECO:0000256" key="18">
    <source>
        <dbReference type="ARBA" id="ARBA00023277"/>
    </source>
</evidence>
<dbReference type="GO" id="GO:0005765">
    <property type="term" value="C:lysosomal membrane"/>
    <property type="evidence" value="ECO:0007669"/>
    <property type="project" value="UniProtKB-SubCell"/>
</dbReference>
<evidence type="ECO:0000256" key="23">
    <source>
        <dbReference type="ARBA" id="ARBA00040509"/>
    </source>
</evidence>
<evidence type="ECO:0000256" key="4">
    <source>
        <dbReference type="ARBA" id="ARBA00004236"/>
    </source>
</evidence>
<gene>
    <name evidence="27" type="ORF">ANANG_G00184450</name>
</gene>
<dbReference type="InterPro" id="IPR036278">
    <property type="entry name" value="Sialidase_sf"/>
</dbReference>
<evidence type="ECO:0000256" key="25">
    <source>
        <dbReference type="ARBA" id="ARBA00041413"/>
    </source>
</evidence>
<dbReference type="GO" id="GO:0004308">
    <property type="term" value="F:exo-alpha-sialidase activity"/>
    <property type="evidence" value="ECO:0007669"/>
    <property type="project" value="UniProtKB-EC"/>
</dbReference>
<dbReference type="GO" id="GO:0006689">
    <property type="term" value="P:ganglioside catabolic process"/>
    <property type="evidence" value="ECO:0007669"/>
    <property type="project" value="TreeGrafter"/>
</dbReference>
<evidence type="ECO:0000256" key="9">
    <source>
        <dbReference type="ARBA" id="ARBA00022553"/>
    </source>
</evidence>
<keyword evidence="18" id="KW-0119">Carbohydrate metabolism</keyword>
<comment type="subunit">
    <text evidence="22">Interacts with cathepsin A (protective protein), beta-galactosidase and N-acetylgalactosamine-6-sulfate sulfatase in a multienzyme complex.</text>
</comment>
<dbReference type="Pfam" id="PF13088">
    <property type="entry name" value="BNR_2"/>
    <property type="match status" value="1"/>
</dbReference>
<evidence type="ECO:0000256" key="21">
    <source>
        <dbReference type="ARBA" id="ARBA00037235"/>
    </source>
</evidence>
<keyword evidence="28" id="KW-1185">Reference proteome</keyword>
<evidence type="ECO:0000256" key="6">
    <source>
        <dbReference type="ARBA" id="ARBA00009348"/>
    </source>
</evidence>
<dbReference type="GO" id="GO:0031410">
    <property type="term" value="C:cytoplasmic vesicle"/>
    <property type="evidence" value="ECO:0007669"/>
    <property type="project" value="UniProtKB-SubCell"/>
</dbReference>
<keyword evidence="8" id="KW-1003">Cell membrane</keyword>
<keyword evidence="12" id="KW-0378">Hydrolase</keyword>
<evidence type="ECO:0000256" key="22">
    <source>
        <dbReference type="ARBA" id="ARBA00038519"/>
    </source>
</evidence>
<comment type="subcellular location">
    <subcellularLocation>
        <location evidence="4">Cell membrane</location>
    </subcellularLocation>
    <subcellularLocation>
        <location evidence="5">Cytoplasmic vesicle</location>
    </subcellularLocation>
    <subcellularLocation>
        <location evidence="3">Lysosome lumen</location>
    </subcellularLocation>
    <subcellularLocation>
        <location evidence="2">Lysosome membrane</location>
        <topology evidence="2">Peripheral membrane protein</topology>
        <orientation evidence="2">Lumenal side</orientation>
    </subcellularLocation>
</comment>
<evidence type="ECO:0000256" key="8">
    <source>
        <dbReference type="ARBA" id="ARBA00022475"/>
    </source>
</evidence>
<dbReference type="PANTHER" id="PTHR10628">
    <property type="entry name" value="SIALIDASE"/>
    <property type="match status" value="1"/>
</dbReference>
<evidence type="ECO:0000256" key="7">
    <source>
        <dbReference type="ARBA" id="ARBA00012733"/>
    </source>
</evidence>
<evidence type="ECO:0000256" key="17">
    <source>
        <dbReference type="ARBA" id="ARBA00023228"/>
    </source>
</evidence>
<protein>
    <recommendedName>
        <fullName evidence="23">Sialidase-1</fullName>
        <ecNumber evidence="7">3.2.1.18</ecNumber>
    </recommendedName>
    <alternativeName>
        <fullName evidence="25">Lysosomal sialidase</fullName>
    </alternativeName>
    <alternativeName>
        <fullName evidence="24">N-acetyl-alpha-neuraminidase 1</fullName>
    </alternativeName>
</protein>
<reference evidence="27" key="1">
    <citation type="submission" date="2021-01" db="EMBL/GenBank/DDBJ databases">
        <title>A chromosome-scale assembly of European eel, Anguilla anguilla.</title>
        <authorList>
            <person name="Henkel C."/>
            <person name="Jong-Raadsen S.A."/>
            <person name="Dufour S."/>
            <person name="Weltzien F.-A."/>
            <person name="Palstra A.P."/>
            <person name="Pelster B."/>
            <person name="Spaink H.P."/>
            <person name="Van Den Thillart G.E."/>
            <person name="Jansen H."/>
            <person name="Zahm M."/>
            <person name="Klopp C."/>
            <person name="Cedric C."/>
            <person name="Louis A."/>
            <person name="Berthelot C."/>
            <person name="Parey E."/>
            <person name="Roest Crollius H."/>
            <person name="Montfort J."/>
            <person name="Robinson-Rechavi M."/>
            <person name="Bucao C."/>
            <person name="Bouchez O."/>
            <person name="Gislard M."/>
            <person name="Lluch J."/>
            <person name="Milhes M."/>
            <person name="Lampietro C."/>
            <person name="Lopez Roques C."/>
            <person name="Donnadieu C."/>
            <person name="Braasch I."/>
            <person name="Desvignes T."/>
            <person name="Postlethwait J."/>
            <person name="Bobe J."/>
            <person name="Guiguen Y."/>
            <person name="Dirks R."/>
        </authorList>
    </citation>
    <scope>NUCLEOTIDE SEQUENCE</scope>
    <source>
        <strain evidence="27">Tag_6206</strain>
        <tissue evidence="27">Liver</tissue>
    </source>
</reference>
<dbReference type="AlphaFoldDB" id="A0A9D3RXN3"/>
<dbReference type="PANTHER" id="PTHR10628:SF25">
    <property type="entry name" value="SIALIDASE-1"/>
    <property type="match status" value="1"/>
</dbReference>
<organism evidence="27 28">
    <name type="scientific">Anguilla anguilla</name>
    <name type="common">European freshwater eel</name>
    <name type="synonym">Muraena anguilla</name>
    <dbReference type="NCBI Taxonomy" id="7936"/>
    <lineage>
        <taxon>Eukaryota</taxon>
        <taxon>Metazoa</taxon>
        <taxon>Chordata</taxon>
        <taxon>Craniata</taxon>
        <taxon>Vertebrata</taxon>
        <taxon>Euteleostomi</taxon>
        <taxon>Actinopterygii</taxon>
        <taxon>Neopterygii</taxon>
        <taxon>Teleostei</taxon>
        <taxon>Anguilliformes</taxon>
        <taxon>Anguillidae</taxon>
        <taxon>Anguilla</taxon>
    </lineage>
</organism>
<evidence type="ECO:0000256" key="2">
    <source>
        <dbReference type="ARBA" id="ARBA00004207"/>
    </source>
</evidence>
<keyword evidence="9" id="KW-0597">Phosphoprotein</keyword>
<comment type="caution">
    <text evidence="27">The sequence shown here is derived from an EMBL/GenBank/DDBJ whole genome shotgun (WGS) entry which is preliminary data.</text>
</comment>
<dbReference type="GO" id="GO:0043202">
    <property type="term" value="C:lysosomal lumen"/>
    <property type="evidence" value="ECO:0007669"/>
    <property type="project" value="UniProtKB-SubCell"/>
</dbReference>
<keyword evidence="13" id="KW-0442">Lipid degradation</keyword>
<evidence type="ECO:0000313" key="27">
    <source>
        <dbReference type="EMBL" id="KAG5843057.1"/>
    </source>
</evidence>
<dbReference type="GO" id="GO:0009313">
    <property type="term" value="P:oligosaccharide catabolic process"/>
    <property type="evidence" value="ECO:0007669"/>
    <property type="project" value="TreeGrafter"/>
</dbReference>
<proteinExistence type="inferred from homology"/>
<dbReference type="Proteomes" id="UP001044222">
    <property type="component" value="Chromosome 9"/>
</dbReference>
<name>A0A9D3RXN3_ANGAN</name>
<sequence length="184" mass="19937">MSSTRRIDGVAPTRRALVLVAFSLFATRYLCTAFVQIDPLVYDEQLLWVGGGAGRDIGAKFIAMRRSTDRGATWSPSSFIVDDGSLADGLNLGSVVVDEQQGSLILVYSVCFHRYHCSPSSTMMVLSQDDGLTWSPPRNLSTQLGVKSFAPGPGYGIQKRYPPTWGAWSCAVTGPWTGMAFSVC</sequence>
<evidence type="ECO:0000256" key="19">
    <source>
        <dbReference type="ARBA" id="ARBA00023295"/>
    </source>
</evidence>
<dbReference type="EC" id="3.2.1.18" evidence="7"/>
<evidence type="ECO:0000256" key="1">
    <source>
        <dbReference type="ARBA" id="ARBA00000427"/>
    </source>
</evidence>
<dbReference type="EMBL" id="JAFIRN010000009">
    <property type="protein sequence ID" value="KAG5843057.1"/>
    <property type="molecule type" value="Genomic_DNA"/>
</dbReference>
<keyword evidence="20" id="KW-0968">Cytoplasmic vesicle</keyword>
<evidence type="ECO:0000256" key="3">
    <source>
        <dbReference type="ARBA" id="ARBA00004227"/>
    </source>
</evidence>
<feature type="domain" description="Sialidase" evidence="26">
    <location>
        <begin position="53"/>
        <end position="156"/>
    </location>
</feature>
<keyword evidence="19" id="KW-0326">Glycosidase</keyword>
<dbReference type="InterPro" id="IPR011040">
    <property type="entry name" value="Sialidase"/>
</dbReference>
<keyword evidence="16" id="KW-0325">Glycoprotein</keyword>